<dbReference type="Proteomes" id="UP000193944">
    <property type="component" value="Unassembled WGS sequence"/>
</dbReference>
<feature type="compositionally biased region" description="Polar residues" evidence="1">
    <location>
        <begin position="44"/>
        <end position="60"/>
    </location>
</feature>
<evidence type="ECO:0000313" key="3">
    <source>
        <dbReference type="Proteomes" id="UP000193944"/>
    </source>
</evidence>
<sequence length="60" mass="6877">MVLMKEIIIVHTKKEWKYLFELKTESDTYLKSPFLNVNVDNPIGQPSRTNADPITNPSGN</sequence>
<dbReference type="EMBL" id="MCFG01000163">
    <property type="protein sequence ID" value="ORX79818.1"/>
    <property type="molecule type" value="Genomic_DNA"/>
</dbReference>
<proteinExistence type="predicted"/>
<reference evidence="2 3" key="2">
    <citation type="submission" date="2016-08" db="EMBL/GenBank/DDBJ databases">
        <title>Pervasive Adenine N6-methylation of Active Genes in Fungi.</title>
        <authorList>
            <consortium name="DOE Joint Genome Institute"/>
            <person name="Mondo S.J."/>
            <person name="Dannebaum R.O."/>
            <person name="Kuo R.C."/>
            <person name="Labutti K."/>
            <person name="Haridas S."/>
            <person name="Kuo A."/>
            <person name="Salamov A."/>
            <person name="Ahrendt S.R."/>
            <person name="Lipzen A."/>
            <person name="Sullivan W."/>
            <person name="Andreopoulos W.B."/>
            <person name="Clum A."/>
            <person name="Lindquist E."/>
            <person name="Daum C."/>
            <person name="Ramamoorthy G.K."/>
            <person name="Gryganskyi A."/>
            <person name="Culley D."/>
            <person name="Magnuson J.K."/>
            <person name="James T.Y."/>
            <person name="O'Malley M.A."/>
            <person name="Stajich J.E."/>
            <person name="Spatafora J.W."/>
            <person name="Visel A."/>
            <person name="Grigoriev I.V."/>
        </authorList>
    </citation>
    <scope>NUCLEOTIDE SEQUENCE [LARGE SCALE GENOMIC DNA]</scope>
    <source>
        <strain evidence="2 3">S4</strain>
    </source>
</reference>
<name>A0A1Y1X2F6_9FUNG</name>
<reference evidence="2 3" key="1">
    <citation type="submission" date="2016-08" db="EMBL/GenBank/DDBJ databases">
        <title>A Parts List for Fungal Cellulosomes Revealed by Comparative Genomics.</title>
        <authorList>
            <consortium name="DOE Joint Genome Institute"/>
            <person name="Haitjema C.H."/>
            <person name="Gilmore S.P."/>
            <person name="Henske J.K."/>
            <person name="Solomon K.V."/>
            <person name="De Groot R."/>
            <person name="Kuo A."/>
            <person name="Mondo S.J."/>
            <person name="Salamov A.A."/>
            <person name="Labutti K."/>
            <person name="Zhao Z."/>
            <person name="Chiniquy J."/>
            <person name="Barry K."/>
            <person name="Brewer H.M."/>
            <person name="Purvine S.O."/>
            <person name="Wright A.T."/>
            <person name="Boxma B."/>
            <person name="Van Alen T."/>
            <person name="Hackstein J.H."/>
            <person name="Baker S.E."/>
            <person name="Grigoriev I.V."/>
            <person name="O'Malley M.A."/>
        </authorList>
    </citation>
    <scope>NUCLEOTIDE SEQUENCE [LARGE SCALE GENOMIC DNA]</scope>
    <source>
        <strain evidence="2 3">S4</strain>
    </source>
</reference>
<dbReference type="AlphaFoldDB" id="A0A1Y1X2F6"/>
<comment type="caution">
    <text evidence="2">The sequence shown here is derived from an EMBL/GenBank/DDBJ whole genome shotgun (WGS) entry which is preliminary data.</text>
</comment>
<evidence type="ECO:0000256" key="1">
    <source>
        <dbReference type="SAM" id="MobiDB-lite"/>
    </source>
</evidence>
<gene>
    <name evidence="2" type="ORF">BCR32DRAFT_281075</name>
</gene>
<organism evidence="2 3">
    <name type="scientific">Anaeromyces robustus</name>
    <dbReference type="NCBI Taxonomy" id="1754192"/>
    <lineage>
        <taxon>Eukaryota</taxon>
        <taxon>Fungi</taxon>
        <taxon>Fungi incertae sedis</taxon>
        <taxon>Chytridiomycota</taxon>
        <taxon>Chytridiomycota incertae sedis</taxon>
        <taxon>Neocallimastigomycetes</taxon>
        <taxon>Neocallimastigales</taxon>
        <taxon>Neocallimastigaceae</taxon>
        <taxon>Anaeromyces</taxon>
    </lineage>
</organism>
<feature type="region of interest" description="Disordered" evidence="1">
    <location>
        <begin position="40"/>
        <end position="60"/>
    </location>
</feature>
<protein>
    <submittedName>
        <fullName evidence="2">Uncharacterized protein</fullName>
    </submittedName>
</protein>
<keyword evidence="3" id="KW-1185">Reference proteome</keyword>
<evidence type="ECO:0000313" key="2">
    <source>
        <dbReference type="EMBL" id="ORX79818.1"/>
    </source>
</evidence>
<accession>A0A1Y1X2F6</accession>